<dbReference type="SUPFAM" id="SSF46785">
    <property type="entry name" value="Winged helix' DNA-binding domain"/>
    <property type="match status" value="1"/>
</dbReference>
<evidence type="ECO:0000256" key="3">
    <source>
        <dbReference type="ARBA" id="ARBA00022448"/>
    </source>
</evidence>
<reference evidence="9" key="1">
    <citation type="submission" date="2021-01" db="EMBL/GenBank/DDBJ databases">
        <title>Caligus Genome Assembly.</title>
        <authorList>
            <person name="Gallardo-Escarate C."/>
        </authorList>
    </citation>
    <scope>NUCLEOTIDE SEQUENCE [LARGE SCALE GENOMIC DNA]</scope>
</reference>
<dbReference type="Proteomes" id="UP000595437">
    <property type="component" value="Chromosome 6"/>
</dbReference>
<gene>
    <name evidence="8" type="ORF">FKW44_009760</name>
</gene>
<keyword evidence="7" id="KW-0967">Endosome</keyword>
<comment type="function">
    <text evidence="7">Component of the ESCRT-II complex (endosomal sorting complex required for transport II), which is required for multivesicular body (MVB) formation and sorting of endosomal cargo proteins into MVBs.</text>
</comment>
<dbReference type="AlphaFoldDB" id="A0A7T8K6W8"/>
<organism evidence="8 9">
    <name type="scientific">Caligus rogercresseyi</name>
    <name type="common">Sea louse</name>
    <dbReference type="NCBI Taxonomy" id="217165"/>
    <lineage>
        <taxon>Eukaryota</taxon>
        <taxon>Metazoa</taxon>
        <taxon>Ecdysozoa</taxon>
        <taxon>Arthropoda</taxon>
        <taxon>Crustacea</taxon>
        <taxon>Multicrustacea</taxon>
        <taxon>Hexanauplia</taxon>
        <taxon>Copepoda</taxon>
        <taxon>Siphonostomatoida</taxon>
        <taxon>Caligidae</taxon>
        <taxon>Caligus</taxon>
    </lineage>
</organism>
<dbReference type="EMBL" id="CP045895">
    <property type="protein sequence ID" value="QQP49197.1"/>
    <property type="molecule type" value="Genomic_DNA"/>
</dbReference>
<dbReference type="OrthoDB" id="271448at2759"/>
<dbReference type="Pfam" id="PF04157">
    <property type="entry name" value="EAP30"/>
    <property type="match status" value="1"/>
</dbReference>
<sequence length="122" mass="13713">MTLTDAFCRVNRARGMELLSPEDLLSAIKMMEAAEVPLRLKKFDSGLSVLVFNDKPEESDKETLELVQKESCLSAEDLSRIISLSVVLSREKLLSAERTGLLCRDDSVEGLKFYPNKFLLES</sequence>
<keyword evidence="3 7" id="KW-0813">Transport</keyword>
<protein>
    <recommendedName>
        <fullName evidence="2 7">Vacuolar protein-sorting-associated protein 36</fullName>
    </recommendedName>
    <alternativeName>
        <fullName evidence="6 7">ESCRT-II complex subunit VPS36</fullName>
    </alternativeName>
</protein>
<dbReference type="InterPro" id="IPR036388">
    <property type="entry name" value="WH-like_DNA-bd_sf"/>
</dbReference>
<dbReference type="InterPro" id="IPR040608">
    <property type="entry name" value="Snf8/Vps36"/>
</dbReference>
<keyword evidence="5 7" id="KW-0653">Protein transport</keyword>
<dbReference type="InterPro" id="IPR037855">
    <property type="entry name" value="Vps36"/>
</dbReference>
<evidence type="ECO:0000256" key="1">
    <source>
        <dbReference type="ARBA" id="ARBA00009697"/>
    </source>
</evidence>
<keyword evidence="4 7" id="KW-0963">Cytoplasm</keyword>
<dbReference type="PANTHER" id="PTHR13128:SF12">
    <property type="entry name" value="VACUOLAR PROTEIN-SORTING-ASSOCIATED PROTEIN 36"/>
    <property type="match status" value="1"/>
</dbReference>
<evidence type="ECO:0000256" key="5">
    <source>
        <dbReference type="ARBA" id="ARBA00022927"/>
    </source>
</evidence>
<comment type="subcellular location">
    <subcellularLocation>
        <location evidence="7">Cytoplasm</location>
    </subcellularLocation>
    <subcellularLocation>
        <location evidence="7">Endosome</location>
    </subcellularLocation>
</comment>
<dbReference type="GO" id="GO:0032266">
    <property type="term" value="F:phosphatidylinositol-3-phosphate binding"/>
    <property type="evidence" value="ECO:0007669"/>
    <property type="project" value="UniProtKB-UniRule"/>
</dbReference>
<dbReference type="GO" id="GO:0043328">
    <property type="term" value="P:protein transport to vacuole involved in ubiquitin-dependent protein catabolic process via the multivesicular body sorting pathway"/>
    <property type="evidence" value="ECO:0007669"/>
    <property type="project" value="UniProtKB-UniRule"/>
</dbReference>
<evidence type="ECO:0000313" key="8">
    <source>
        <dbReference type="EMBL" id="QQP49197.1"/>
    </source>
</evidence>
<evidence type="ECO:0000256" key="7">
    <source>
        <dbReference type="RuleBase" id="RU367095"/>
    </source>
</evidence>
<dbReference type="PANTHER" id="PTHR13128">
    <property type="entry name" value="VACUOLAR PROTEIN-SORTING-ASSOCIATED PROTEIN 36"/>
    <property type="match status" value="1"/>
</dbReference>
<keyword evidence="9" id="KW-1185">Reference proteome</keyword>
<dbReference type="InterPro" id="IPR036390">
    <property type="entry name" value="WH_DNA-bd_sf"/>
</dbReference>
<evidence type="ECO:0000256" key="2">
    <source>
        <dbReference type="ARBA" id="ARBA00017953"/>
    </source>
</evidence>
<evidence type="ECO:0000256" key="6">
    <source>
        <dbReference type="ARBA" id="ARBA00030114"/>
    </source>
</evidence>
<evidence type="ECO:0000313" key="9">
    <source>
        <dbReference type="Proteomes" id="UP000595437"/>
    </source>
</evidence>
<dbReference type="GO" id="GO:0000814">
    <property type="term" value="C:ESCRT II complex"/>
    <property type="evidence" value="ECO:0007669"/>
    <property type="project" value="UniProtKB-UniRule"/>
</dbReference>
<comment type="subunit">
    <text evidence="7">Component of the endosomal sorting complex required for transport II (ESCRT-II).</text>
</comment>
<name>A0A7T8K6W8_CALRO</name>
<proteinExistence type="inferred from homology"/>
<dbReference type="Gene3D" id="1.10.10.10">
    <property type="entry name" value="Winged helix-like DNA-binding domain superfamily/Winged helix DNA-binding domain"/>
    <property type="match status" value="2"/>
</dbReference>
<accession>A0A7T8K6W8</accession>
<dbReference type="GO" id="GO:0031902">
    <property type="term" value="C:late endosome membrane"/>
    <property type="evidence" value="ECO:0007669"/>
    <property type="project" value="UniProtKB-UniRule"/>
</dbReference>
<dbReference type="FunFam" id="1.10.10.10:FF:000170">
    <property type="entry name" value="Vacuolar protein-sorting-associated protein 36"/>
    <property type="match status" value="1"/>
</dbReference>
<evidence type="ECO:0000256" key="4">
    <source>
        <dbReference type="ARBA" id="ARBA00022490"/>
    </source>
</evidence>
<dbReference type="GO" id="GO:0043130">
    <property type="term" value="F:ubiquitin binding"/>
    <property type="evidence" value="ECO:0007669"/>
    <property type="project" value="UniProtKB-UniRule"/>
</dbReference>
<comment type="similarity">
    <text evidence="1 7">Belongs to the VPS36 family.</text>
</comment>